<evidence type="ECO:0000256" key="1">
    <source>
        <dbReference type="SAM" id="Phobius"/>
    </source>
</evidence>
<dbReference type="AlphaFoldDB" id="A0A4R2GUI8"/>
<organism evidence="3 4">
    <name type="scientific">Kribbella steppae</name>
    <dbReference type="NCBI Taxonomy" id="2512223"/>
    <lineage>
        <taxon>Bacteria</taxon>
        <taxon>Bacillati</taxon>
        <taxon>Actinomycetota</taxon>
        <taxon>Actinomycetes</taxon>
        <taxon>Propionibacteriales</taxon>
        <taxon>Kribbellaceae</taxon>
        <taxon>Kribbella</taxon>
    </lineage>
</organism>
<evidence type="ECO:0000313" key="4">
    <source>
        <dbReference type="Proteomes" id="UP000294508"/>
    </source>
</evidence>
<feature type="transmembrane region" description="Helical" evidence="1">
    <location>
        <begin position="517"/>
        <end position="534"/>
    </location>
</feature>
<dbReference type="EMBL" id="SLWN01000024">
    <property type="protein sequence ID" value="TCO14349.1"/>
    <property type="molecule type" value="Genomic_DNA"/>
</dbReference>
<keyword evidence="1" id="KW-0472">Membrane</keyword>
<comment type="caution">
    <text evidence="3">The sequence shown here is derived from an EMBL/GenBank/DDBJ whole genome shotgun (WGS) entry which is preliminary data.</text>
</comment>
<dbReference type="Pfam" id="PF07664">
    <property type="entry name" value="FeoB_C"/>
    <property type="match status" value="1"/>
</dbReference>
<proteinExistence type="predicted"/>
<dbReference type="PANTHER" id="PTHR43185">
    <property type="entry name" value="FERROUS IRON TRANSPORT PROTEIN B"/>
    <property type="match status" value="1"/>
</dbReference>
<feature type="transmembrane region" description="Helical" evidence="1">
    <location>
        <begin position="614"/>
        <end position="633"/>
    </location>
</feature>
<dbReference type="InterPro" id="IPR006073">
    <property type="entry name" value="GTP-bd"/>
</dbReference>
<feature type="transmembrane region" description="Helical" evidence="1">
    <location>
        <begin position="418"/>
        <end position="439"/>
    </location>
</feature>
<feature type="transmembrane region" description="Helical" evidence="1">
    <location>
        <begin position="393"/>
        <end position="412"/>
    </location>
</feature>
<dbReference type="InterPro" id="IPR027417">
    <property type="entry name" value="P-loop_NTPase"/>
</dbReference>
<gene>
    <name evidence="3" type="ORF">EV652_12441</name>
</gene>
<dbReference type="InterPro" id="IPR011642">
    <property type="entry name" value="Gate_dom"/>
</dbReference>
<keyword evidence="1" id="KW-1133">Transmembrane helix</keyword>
<protein>
    <submittedName>
        <fullName evidence="3">Ferrous iron transport protein B</fullName>
    </submittedName>
</protein>
<dbReference type="PRINTS" id="PR00326">
    <property type="entry name" value="GTP1OBG"/>
</dbReference>
<keyword evidence="1" id="KW-0812">Transmembrane</keyword>
<dbReference type="Gene3D" id="3.40.50.300">
    <property type="entry name" value="P-loop containing nucleotide triphosphate hydrolases"/>
    <property type="match status" value="1"/>
</dbReference>
<sequence length="643" mass="69284">MTHDCGSCALNTHRLEVVAGGHDFVVAIAGNPNTGKSTVFNALTGLRQRSGNWPGTTVTRAEGLYAYQDHRYKVVDLPGVYSLRSVGGEEEVARDYLIHGTPDVTVVVVDATRLERNLTLVLQILQVTNRVVVAVNLIDEAERHGITVDTRHLARELGVPVTAMAARRRRGVAELQESIDLVARGRVALRGRRLRLDGLADDDAIAALYAEAGRIARVTVDGRARLTFDRLLDRALTHRVWGFAVMGLLFFGVFWFTITGAAVPSDLLYRLLVQDGTALVRELLGGAPWWVTGLVADGIYLGTAWVIAVMLPPMAIFFPLFTLLEDFGYLPRVAFNLDRLFAAAGAHGKQSLSMMMGYGCNAAGVTATRIIDSPRERMIAIVTNNFSICNGRWPTLILMGTVFIGTLVPPAAAGLVAAGSVVLVAVLGIVTTLVVSWGLSKTVLRGATSVYSLELPPYRPPQVLRTIYTSVIDRTLKVLWRAIVMAAPAGAVIWLIGNVTIGDASIAGHLAHGLDPLGLALGLNGIILLAYVVAIPANEIIIPTILMLTMTLGPLEYGVSNGVMLELTDAEAGSVLVQAGGWTVLTAVNLMLFSMLHNPCSTTILTIWRETRSFRWTTTATLLPLALAFLVTFSTTRLAGWLP</sequence>
<name>A0A4R2GUI8_9ACTN</name>
<dbReference type="PANTHER" id="PTHR43185:SF2">
    <property type="entry name" value="FERROUS IRON TRANSPORT PROTEIN B"/>
    <property type="match status" value="1"/>
</dbReference>
<dbReference type="Proteomes" id="UP000294508">
    <property type="component" value="Unassembled WGS sequence"/>
</dbReference>
<keyword evidence="4" id="KW-1185">Reference proteome</keyword>
<dbReference type="PROSITE" id="PS51711">
    <property type="entry name" value="G_FEOB"/>
    <property type="match status" value="1"/>
</dbReference>
<dbReference type="SUPFAM" id="SSF52540">
    <property type="entry name" value="P-loop containing nucleoside triphosphate hydrolases"/>
    <property type="match status" value="1"/>
</dbReference>
<dbReference type="Pfam" id="PF07670">
    <property type="entry name" value="Gate"/>
    <property type="match status" value="1"/>
</dbReference>
<feature type="transmembrane region" description="Helical" evidence="1">
    <location>
        <begin position="541"/>
        <end position="560"/>
    </location>
</feature>
<dbReference type="RefSeq" id="WP_132216422.1">
    <property type="nucleotide sequence ID" value="NZ_SLWN01000024.1"/>
</dbReference>
<feature type="domain" description="FeoB-type G" evidence="2">
    <location>
        <begin position="23"/>
        <end position="185"/>
    </location>
</feature>
<accession>A0A4R2GUI8</accession>
<dbReference type="Pfam" id="PF02421">
    <property type="entry name" value="FeoB_N"/>
    <property type="match status" value="1"/>
</dbReference>
<dbReference type="GO" id="GO:0005886">
    <property type="term" value="C:plasma membrane"/>
    <property type="evidence" value="ECO:0007669"/>
    <property type="project" value="TreeGrafter"/>
</dbReference>
<feature type="transmembrane region" description="Helical" evidence="1">
    <location>
        <begin position="240"/>
        <end position="263"/>
    </location>
</feature>
<dbReference type="InterPro" id="IPR011640">
    <property type="entry name" value="Fe2_transport_prot_B_C"/>
</dbReference>
<feature type="transmembrane region" description="Helical" evidence="1">
    <location>
        <begin position="478"/>
        <end position="497"/>
    </location>
</feature>
<dbReference type="InterPro" id="IPR030389">
    <property type="entry name" value="G_FEOB_dom"/>
</dbReference>
<evidence type="ECO:0000259" key="2">
    <source>
        <dbReference type="PROSITE" id="PS51711"/>
    </source>
</evidence>
<evidence type="ECO:0000313" key="3">
    <source>
        <dbReference type="EMBL" id="TCO14349.1"/>
    </source>
</evidence>
<dbReference type="OrthoDB" id="9809127at2"/>
<feature type="transmembrane region" description="Helical" evidence="1">
    <location>
        <begin position="572"/>
        <end position="593"/>
    </location>
</feature>
<dbReference type="InterPro" id="IPR050860">
    <property type="entry name" value="FeoB_GTPase"/>
</dbReference>
<dbReference type="GO" id="GO:0005525">
    <property type="term" value="F:GTP binding"/>
    <property type="evidence" value="ECO:0007669"/>
    <property type="project" value="InterPro"/>
</dbReference>
<dbReference type="GO" id="GO:0015093">
    <property type="term" value="F:ferrous iron transmembrane transporter activity"/>
    <property type="evidence" value="ECO:0007669"/>
    <property type="project" value="InterPro"/>
</dbReference>
<dbReference type="CDD" id="cd01879">
    <property type="entry name" value="FeoB"/>
    <property type="match status" value="1"/>
</dbReference>
<feature type="transmembrane region" description="Helical" evidence="1">
    <location>
        <begin position="299"/>
        <end position="324"/>
    </location>
</feature>
<reference evidence="3 4" key="1">
    <citation type="journal article" date="2015" name="Stand. Genomic Sci.">
        <title>Genomic Encyclopedia of Bacterial and Archaeal Type Strains, Phase III: the genomes of soil and plant-associated and newly described type strains.</title>
        <authorList>
            <person name="Whitman W.B."/>
            <person name="Woyke T."/>
            <person name="Klenk H.P."/>
            <person name="Zhou Y."/>
            <person name="Lilburn T.G."/>
            <person name="Beck B.J."/>
            <person name="De Vos P."/>
            <person name="Vandamme P."/>
            <person name="Eisen J.A."/>
            <person name="Garrity G."/>
            <person name="Hugenholtz P."/>
            <person name="Kyrpides N.C."/>
        </authorList>
    </citation>
    <scope>NUCLEOTIDE SEQUENCE [LARGE SCALE GENOMIC DNA]</scope>
    <source>
        <strain evidence="3 4">VKM Ac-2572</strain>
    </source>
</reference>